<name>A0ABR6ULM9_9PSED</name>
<keyword evidence="2" id="KW-1185">Reference proteome</keyword>
<gene>
    <name evidence="1" type="ORF">HU811_02190</name>
</gene>
<sequence length="107" mass="11845">MTAAARALYEPAATAEQLAVFGFSPEDYDETFEVWPDAWYSFLVMDAMGTQWRTGACGATGLDYGVLPSVMRLVGVPANQRQTVFQDLRVMESEAIAVMADMRDNRP</sequence>
<reference evidence="1 2" key="1">
    <citation type="journal article" date="2020" name="Microorganisms">
        <title>Reliable Identification of Environmental Pseudomonas Isolates Using the rpoD Gene.</title>
        <authorList>
            <consortium name="The Broad Institute Genome Sequencing Platform"/>
            <person name="Girard L."/>
            <person name="Lood C."/>
            <person name="Rokni-Zadeh H."/>
            <person name="van Noort V."/>
            <person name="Lavigne R."/>
            <person name="De Mot R."/>
        </authorList>
    </citation>
    <scope>NUCLEOTIDE SEQUENCE [LARGE SCALE GENOMIC DNA]</scope>
    <source>
        <strain evidence="1 2">SWRI196</strain>
    </source>
</reference>
<accession>A0ABR6ULM9</accession>
<proteinExistence type="predicted"/>
<dbReference type="EMBL" id="JABWQV010000003">
    <property type="protein sequence ID" value="MBC3345444.1"/>
    <property type="molecule type" value="Genomic_DNA"/>
</dbReference>
<dbReference type="Proteomes" id="UP000617171">
    <property type="component" value="Unassembled WGS sequence"/>
</dbReference>
<comment type="caution">
    <text evidence="1">The sequence shown here is derived from an EMBL/GenBank/DDBJ whole genome shotgun (WGS) entry which is preliminary data.</text>
</comment>
<dbReference type="Pfam" id="PF08809">
    <property type="entry name" value="DUF1799"/>
    <property type="match status" value="1"/>
</dbReference>
<organism evidence="1 2">
    <name type="scientific">Pseudomonas tehranensis</name>
    <dbReference type="NCBI Taxonomy" id="2745502"/>
    <lineage>
        <taxon>Bacteria</taxon>
        <taxon>Pseudomonadati</taxon>
        <taxon>Pseudomonadota</taxon>
        <taxon>Gammaproteobacteria</taxon>
        <taxon>Pseudomonadales</taxon>
        <taxon>Pseudomonadaceae</taxon>
        <taxon>Pseudomonas</taxon>
    </lineage>
</organism>
<protein>
    <submittedName>
        <fullName evidence="1">DUF1799 domain-containing protein</fullName>
    </submittedName>
</protein>
<dbReference type="RefSeq" id="WP_186653700.1">
    <property type="nucleotide sequence ID" value="NZ_JABWQV010000003.1"/>
</dbReference>
<dbReference type="InterPro" id="IPR014915">
    <property type="entry name" value="Phage_TLS_TfmB"/>
</dbReference>
<evidence type="ECO:0000313" key="2">
    <source>
        <dbReference type="Proteomes" id="UP000617171"/>
    </source>
</evidence>
<evidence type="ECO:0000313" key="1">
    <source>
        <dbReference type="EMBL" id="MBC3345444.1"/>
    </source>
</evidence>